<dbReference type="OrthoDB" id="9809527at2"/>
<proteinExistence type="inferred from homology"/>
<dbReference type="SUPFAM" id="SSF161098">
    <property type="entry name" value="MetI-like"/>
    <property type="match status" value="1"/>
</dbReference>
<dbReference type="GO" id="GO:0055085">
    <property type="term" value="P:transmembrane transport"/>
    <property type="evidence" value="ECO:0007669"/>
    <property type="project" value="InterPro"/>
</dbReference>
<comment type="subcellular location">
    <subcellularLocation>
        <location evidence="1 7">Cell membrane</location>
        <topology evidence="1 7">Multi-pass membrane protein</topology>
    </subcellularLocation>
</comment>
<reference evidence="9" key="1">
    <citation type="submission" date="2018-06" db="EMBL/GenBank/DDBJ databases">
        <title>Paenibacillus xerothermodurans sp. nov. an extremely dry heat resistant spore forming bacterium isolated from the soil of Cape Canaveral, Florida.</title>
        <authorList>
            <person name="Seuylemezian A."/>
            <person name="Kaur N."/>
            <person name="Patil P."/>
            <person name="Patil P."/>
            <person name="Mayilraj S."/>
            <person name="Vaishampayan P."/>
        </authorList>
    </citation>
    <scope>NUCLEOTIDE SEQUENCE [LARGE SCALE GENOMIC DNA]</scope>
    <source>
        <strain evidence="9">ATCC 27380</strain>
    </source>
</reference>
<feature type="transmembrane region" description="Helical" evidence="7">
    <location>
        <begin position="204"/>
        <end position="229"/>
    </location>
</feature>
<evidence type="ECO:0000259" key="8">
    <source>
        <dbReference type="PROSITE" id="PS50928"/>
    </source>
</evidence>
<dbReference type="Proteomes" id="UP000214746">
    <property type="component" value="Unassembled WGS sequence"/>
</dbReference>
<evidence type="ECO:0000256" key="2">
    <source>
        <dbReference type="ARBA" id="ARBA00022448"/>
    </source>
</evidence>
<dbReference type="AlphaFoldDB" id="A0A2W1NF22"/>
<keyword evidence="6 7" id="KW-0472">Membrane</keyword>
<evidence type="ECO:0000256" key="4">
    <source>
        <dbReference type="ARBA" id="ARBA00022692"/>
    </source>
</evidence>
<dbReference type="CDD" id="cd06261">
    <property type="entry name" value="TM_PBP2"/>
    <property type="match status" value="1"/>
</dbReference>
<keyword evidence="2 7" id="KW-0813">Transport</keyword>
<comment type="similarity">
    <text evidence="7">Belongs to the binding-protein-dependent transport system permease family.</text>
</comment>
<name>A0A2W1NF22_PAEXE</name>
<dbReference type="InterPro" id="IPR035906">
    <property type="entry name" value="MetI-like_sf"/>
</dbReference>
<evidence type="ECO:0000256" key="6">
    <source>
        <dbReference type="ARBA" id="ARBA00023136"/>
    </source>
</evidence>
<keyword evidence="10" id="KW-1185">Reference proteome</keyword>
<dbReference type="PANTHER" id="PTHR43005:SF1">
    <property type="entry name" value="SPERMIDINE_PUTRESCINE TRANSPORT SYSTEM PERMEASE PROTEIN"/>
    <property type="match status" value="1"/>
</dbReference>
<dbReference type="PROSITE" id="PS50928">
    <property type="entry name" value="ABC_TM1"/>
    <property type="match status" value="1"/>
</dbReference>
<feature type="transmembrane region" description="Helical" evidence="7">
    <location>
        <begin position="158"/>
        <end position="183"/>
    </location>
</feature>
<feature type="transmembrane region" description="Helical" evidence="7">
    <location>
        <begin position="235"/>
        <end position="255"/>
    </location>
</feature>
<feature type="transmembrane region" description="Helical" evidence="7">
    <location>
        <begin position="75"/>
        <end position="96"/>
    </location>
</feature>
<keyword evidence="3" id="KW-1003">Cell membrane</keyword>
<dbReference type="GO" id="GO:0005886">
    <property type="term" value="C:plasma membrane"/>
    <property type="evidence" value="ECO:0007669"/>
    <property type="project" value="UniProtKB-SubCell"/>
</dbReference>
<gene>
    <name evidence="9" type="ORF">CBW46_000270</name>
</gene>
<evidence type="ECO:0000256" key="3">
    <source>
        <dbReference type="ARBA" id="ARBA00022475"/>
    </source>
</evidence>
<evidence type="ECO:0000256" key="5">
    <source>
        <dbReference type="ARBA" id="ARBA00022989"/>
    </source>
</evidence>
<dbReference type="Gene3D" id="1.10.3720.10">
    <property type="entry name" value="MetI-like"/>
    <property type="match status" value="1"/>
</dbReference>
<feature type="domain" description="ABC transmembrane type-1" evidence="8">
    <location>
        <begin position="71"/>
        <end position="287"/>
    </location>
</feature>
<feature type="transmembrane region" description="Helical" evidence="7">
    <location>
        <begin position="12"/>
        <end position="34"/>
    </location>
</feature>
<sequence length="293" mass="32932">MMPRSNRKTDLLLGYTSVMPIVIIIFVVIGVPFVNALYLSFTDKTVGADANFIGLDNYREILSDPIYWKVLKNTFVYFVTDVFFKLVFGMIFALTVNQQFFGRSVVRVLFLVPWAISGMVAALTWKWMYNDTYGIINQILLDFGLIEVPVAWLSGPNIALVSVIIVNIWRGIPFFLFSILGGLQTIDRQLYEAAKIDGAGPIRQFISITIPAISSVIVITTMLSSIWTFNDFENIFLITGGGPLYNSAVISVYTYEMAFLQNDMGKSLSVAGSIIPILLVLMFFMTRKLNKDE</sequence>
<evidence type="ECO:0000313" key="10">
    <source>
        <dbReference type="Proteomes" id="UP000214746"/>
    </source>
</evidence>
<evidence type="ECO:0000256" key="1">
    <source>
        <dbReference type="ARBA" id="ARBA00004651"/>
    </source>
</evidence>
<dbReference type="PANTHER" id="PTHR43005">
    <property type="entry name" value="BLR7065 PROTEIN"/>
    <property type="match status" value="1"/>
</dbReference>
<evidence type="ECO:0000256" key="7">
    <source>
        <dbReference type="RuleBase" id="RU363032"/>
    </source>
</evidence>
<dbReference type="EMBL" id="NHRJ02000001">
    <property type="protein sequence ID" value="PZE22270.1"/>
    <property type="molecule type" value="Genomic_DNA"/>
</dbReference>
<feature type="transmembrane region" description="Helical" evidence="7">
    <location>
        <begin position="108"/>
        <end position="128"/>
    </location>
</feature>
<dbReference type="InterPro" id="IPR000515">
    <property type="entry name" value="MetI-like"/>
</dbReference>
<evidence type="ECO:0000313" key="9">
    <source>
        <dbReference type="EMBL" id="PZE22270.1"/>
    </source>
</evidence>
<keyword evidence="4 7" id="KW-0812">Transmembrane</keyword>
<dbReference type="RefSeq" id="WP_089198042.1">
    <property type="nucleotide sequence ID" value="NZ_NHRJ02000001.1"/>
</dbReference>
<keyword evidence="5 7" id="KW-1133">Transmembrane helix</keyword>
<feature type="transmembrane region" description="Helical" evidence="7">
    <location>
        <begin position="267"/>
        <end position="285"/>
    </location>
</feature>
<organism evidence="9 10">
    <name type="scientific">Paenibacillus xerothermodurans</name>
    <dbReference type="NCBI Taxonomy" id="1977292"/>
    <lineage>
        <taxon>Bacteria</taxon>
        <taxon>Bacillati</taxon>
        <taxon>Bacillota</taxon>
        <taxon>Bacilli</taxon>
        <taxon>Bacillales</taxon>
        <taxon>Paenibacillaceae</taxon>
        <taxon>Paenibacillus</taxon>
    </lineage>
</organism>
<dbReference type="Pfam" id="PF00528">
    <property type="entry name" value="BPD_transp_1"/>
    <property type="match status" value="1"/>
</dbReference>
<protein>
    <submittedName>
        <fullName evidence="9">Sugar ABC transporter permease</fullName>
    </submittedName>
</protein>
<accession>A0A2W1NF22</accession>
<comment type="caution">
    <text evidence="9">The sequence shown here is derived from an EMBL/GenBank/DDBJ whole genome shotgun (WGS) entry which is preliminary data.</text>
</comment>